<feature type="domain" description="EF-hand" evidence="1">
    <location>
        <begin position="94"/>
        <end position="129"/>
    </location>
</feature>
<feature type="domain" description="EF-hand" evidence="1">
    <location>
        <begin position="135"/>
        <end position="163"/>
    </location>
</feature>
<gene>
    <name evidence="2" type="ORF">GCM10023336_20230</name>
</gene>
<proteinExistence type="predicted"/>
<organism evidence="2 3">
    <name type="scientific">Streptomyces similanensis</name>
    <dbReference type="NCBI Taxonomy" id="1274988"/>
    <lineage>
        <taxon>Bacteria</taxon>
        <taxon>Bacillati</taxon>
        <taxon>Actinomycetota</taxon>
        <taxon>Actinomycetes</taxon>
        <taxon>Kitasatosporales</taxon>
        <taxon>Streptomycetaceae</taxon>
        <taxon>Streptomyces</taxon>
    </lineage>
</organism>
<protein>
    <submittedName>
        <fullName evidence="2">EF-hand domain-containing protein</fullName>
    </submittedName>
</protein>
<name>A0ABP9K903_9ACTN</name>
<dbReference type="EMBL" id="BAABKC010000027">
    <property type="protein sequence ID" value="GAA5051469.1"/>
    <property type="molecule type" value="Genomic_DNA"/>
</dbReference>
<dbReference type="Proteomes" id="UP001500124">
    <property type="component" value="Unassembled WGS sequence"/>
</dbReference>
<dbReference type="InterPro" id="IPR018247">
    <property type="entry name" value="EF_Hand_1_Ca_BS"/>
</dbReference>
<dbReference type="PROSITE" id="PS50222">
    <property type="entry name" value="EF_HAND_2"/>
    <property type="match status" value="3"/>
</dbReference>
<dbReference type="SUPFAM" id="SSF47473">
    <property type="entry name" value="EF-hand"/>
    <property type="match status" value="1"/>
</dbReference>
<keyword evidence="3" id="KW-1185">Reference proteome</keyword>
<dbReference type="InterPro" id="IPR011992">
    <property type="entry name" value="EF-hand-dom_pair"/>
</dbReference>
<reference evidence="3" key="1">
    <citation type="journal article" date="2019" name="Int. J. Syst. Evol. Microbiol.">
        <title>The Global Catalogue of Microorganisms (GCM) 10K type strain sequencing project: providing services to taxonomists for standard genome sequencing and annotation.</title>
        <authorList>
            <consortium name="The Broad Institute Genomics Platform"/>
            <consortium name="The Broad Institute Genome Sequencing Center for Infectious Disease"/>
            <person name="Wu L."/>
            <person name="Ma J."/>
        </authorList>
    </citation>
    <scope>NUCLEOTIDE SEQUENCE [LARGE SCALE GENOMIC DNA]</scope>
    <source>
        <strain evidence="3">JCM 18410</strain>
    </source>
</reference>
<dbReference type="Pfam" id="PF13202">
    <property type="entry name" value="EF-hand_5"/>
    <property type="match status" value="2"/>
</dbReference>
<comment type="caution">
    <text evidence="2">The sequence shown here is derived from an EMBL/GenBank/DDBJ whole genome shotgun (WGS) entry which is preliminary data.</text>
</comment>
<dbReference type="InterPro" id="IPR002048">
    <property type="entry name" value="EF_hand_dom"/>
</dbReference>
<dbReference type="Gene3D" id="1.10.238.10">
    <property type="entry name" value="EF-hand"/>
    <property type="match status" value="1"/>
</dbReference>
<dbReference type="PROSITE" id="PS00018">
    <property type="entry name" value="EF_HAND_1"/>
    <property type="match status" value="2"/>
</dbReference>
<evidence type="ECO:0000259" key="1">
    <source>
        <dbReference type="PROSITE" id="PS50222"/>
    </source>
</evidence>
<accession>A0ABP9K903</accession>
<evidence type="ECO:0000313" key="2">
    <source>
        <dbReference type="EMBL" id="GAA5051469.1"/>
    </source>
</evidence>
<feature type="domain" description="EF-hand" evidence="1">
    <location>
        <begin position="5"/>
        <end position="40"/>
    </location>
</feature>
<dbReference type="Pfam" id="PF13833">
    <property type="entry name" value="EF-hand_8"/>
    <property type="match status" value="1"/>
</dbReference>
<sequence length="182" mass="19898">MASEFQRNKLQAMFDAFDADGNGYLEEGDFVALADRWARLPRVEPGSELAGRVEDVLLGWWGQLTAATGTAREGRIDLNGILSVVDRLPAMSEQVTATADTIFDAVDENGDGRISRAEHQRLVDTWHGQGVSTADVFDRLDRDGDGYLGRAEFAVLWTQFWVSDDPREPGNLLCGPLPGTAG</sequence>
<dbReference type="SMART" id="SM00054">
    <property type="entry name" value="EFh"/>
    <property type="match status" value="3"/>
</dbReference>
<evidence type="ECO:0000313" key="3">
    <source>
        <dbReference type="Proteomes" id="UP001500124"/>
    </source>
</evidence>
<dbReference type="RefSeq" id="WP_345667952.1">
    <property type="nucleotide sequence ID" value="NZ_BAABKC010000027.1"/>
</dbReference>